<dbReference type="Gene3D" id="1.10.238.10">
    <property type="entry name" value="EF-hand"/>
    <property type="match status" value="1"/>
</dbReference>
<feature type="coiled-coil region" evidence="8">
    <location>
        <begin position="513"/>
        <end position="540"/>
    </location>
</feature>
<dbReference type="Pfam" id="PF13499">
    <property type="entry name" value="EF-hand_7"/>
    <property type="match status" value="1"/>
</dbReference>
<dbReference type="GO" id="GO:0005509">
    <property type="term" value="F:calcium ion binding"/>
    <property type="evidence" value="ECO:0007669"/>
    <property type="project" value="InterPro"/>
</dbReference>
<feature type="region of interest" description="Disordered" evidence="9">
    <location>
        <begin position="209"/>
        <end position="244"/>
    </location>
</feature>
<dbReference type="AlphaFoldDB" id="A0AAD9KF30"/>
<dbReference type="GO" id="GO:0032465">
    <property type="term" value="P:regulation of cytokinesis"/>
    <property type="evidence" value="ECO:0007669"/>
    <property type="project" value="TreeGrafter"/>
</dbReference>
<name>A0AAD9KF30_9ANNE</name>
<keyword evidence="4" id="KW-0813">Transport</keyword>
<dbReference type="PANTHER" id="PTHR15726">
    <property type="entry name" value="RAB11-FAMILY INTERACTING PROTEIN"/>
    <property type="match status" value="1"/>
</dbReference>
<sequence>MELSGDAGVRLRAVFDICDPDKKGFITVDHFVNLAREHFGAGDEEQDNEVMCRIIEVLDPEGDGKIHFSEFCQGVKQILELKSPCSPPVTVSSPYLFPVSRPQTLNTDCSVTAPEEDTNSSGTHDTSELSTFNEYDMMTDDDQTPMAIHTDNAMFLGDMNPSQAVISSEDDHDSAFSGKSSDTQDLHPVMDDSSITKVYYVDGVTERDIDSGSRASSTQKSTEKRTHRRVTSNGLASQLFRSNTERRGSYGSDEIFDDIDGNFIELNDKVKKLEAQIQLLTESQQKTDQRHLKLKEENCSLVERVHLLEEQLRDVEQKSNMKLAEEERKYREMMMRIEKEKAMEIDILAQSLKHIEEEYQALKEEAPRLRVENERFKKQNHRLEQQLQDAHHQLSALSEEHMELQRRHHEVNADYEQERTVSAQLIEELSRELDELRTKMEDNDMVLSCHTSGHDLSRTQKRQLELTIARLKEENTHLRDEKEELMLGNHIQEGRSLVQNGMSLAEEIENLPKDELLRTVRELQHENDTLRQYIDRMTLRIIEKNPSILEIPIHKSAKKK</sequence>
<keyword evidence="7" id="KW-0472">Membrane</keyword>
<keyword evidence="6 8" id="KW-0175">Coiled coil</keyword>
<dbReference type="InterPro" id="IPR002048">
    <property type="entry name" value="EF_hand_dom"/>
</dbReference>
<dbReference type="SUPFAM" id="SSF47473">
    <property type="entry name" value="EF-hand"/>
    <property type="match status" value="1"/>
</dbReference>
<feature type="domain" description="FIP-RBD" evidence="11">
    <location>
        <begin position="490"/>
        <end position="552"/>
    </location>
</feature>
<dbReference type="InterPro" id="IPR037245">
    <property type="entry name" value="FIP-RBD_C_sf"/>
</dbReference>
<feature type="domain" description="EF-hand" evidence="10">
    <location>
        <begin position="6"/>
        <end position="41"/>
    </location>
</feature>
<evidence type="ECO:0000256" key="8">
    <source>
        <dbReference type="SAM" id="Coils"/>
    </source>
</evidence>
<dbReference type="CDD" id="cd00051">
    <property type="entry name" value="EFh"/>
    <property type="match status" value="1"/>
</dbReference>
<dbReference type="GO" id="GO:0030139">
    <property type="term" value="C:endocytic vesicle"/>
    <property type="evidence" value="ECO:0007669"/>
    <property type="project" value="TreeGrafter"/>
</dbReference>
<dbReference type="GO" id="GO:0030496">
    <property type="term" value="C:midbody"/>
    <property type="evidence" value="ECO:0007669"/>
    <property type="project" value="UniProtKB-SubCell"/>
</dbReference>
<evidence type="ECO:0000256" key="6">
    <source>
        <dbReference type="ARBA" id="ARBA00023054"/>
    </source>
</evidence>
<dbReference type="PROSITE" id="PS50222">
    <property type="entry name" value="EF_HAND_2"/>
    <property type="match status" value="2"/>
</dbReference>
<dbReference type="InterPro" id="IPR051977">
    <property type="entry name" value="Rab11-interacting_regulator"/>
</dbReference>
<evidence type="ECO:0000256" key="3">
    <source>
        <dbReference type="ARBA" id="ARBA00004654"/>
    </source>
</evidence>
<evidence type="ECO:0000256" key="5">
    <source>
        <dbReference type="ARBA" id="ARBA00022753"/>
    </source>
</evidence>
<dbReference type="GO" id="GO:0055038">
    <property type="term" value="C:recycling endosome membrane"/>
    <property type="evidence" value="ECO:0007669"/>
    <property type="project" value="UniProtKB-SubCell"/>
</dbReference>
<organism evidence="12 13">
    <name type="scientific">Paralvinella palmiformis</name>
    <dbReference type="NCBI Taxonomy" id="53620"/>
    <lineage>
        <taxon>Eukaryota</taxon>
        <taxon>Metazoa</taxon>
        <taxon>Spiralia</taxon>
        <taxon>Lophotrochozoa</taxon>
        <taxon>Annelida</taxon>
        <taxon>Polychaeta</taxon>
        <taxon>Sedentaria</taxon>
        <taxon>Canalipalpata</taxon>
        <taxon>Terebellida</taxon>
        <taxon>Terebelliformia</taxon>
        <taxon>Alvinellidae</taxon>
        <taxon>Paralvinella</taxon>
    </lineage>
</organism>
<feature type="region of interest" description="Disordered" evidence="9">
    <location>
        <begin position="110"/>
        <end position="129"/>
    </location>
</feature>
<dbReference type="PROSITE" id="PS51511">
    <property type="entry name" value="FIP_RBD"/>
    <property type="match status" value="1"/>
</dbReference>
<dbReference type="GO" id="GO:0032154">
    <property type="term" value="C:cleavage furrow"/>
    <property type="evidence" value="ECO:0007669"/>
    <property type="project" value="UniProtKB-SubCell"/>
</dbReference>
<feature type="region of interest" description="Disordered" evidence="9">
    <location>
        <begin position="164"/>
        <end position="190"/>
    </location>
</feature>
<dbReference type="EMBL" id="JAODUP010000006">
    <property type="protein sequence ID" value="KAK2169910.1"/>
    <property type="molecule type" value="Genomic_DNA"/>
</dbReference>
<reference evidence="12" key="1">
    <citation type="journal article" date="2023" name="Mol. Biol. Evol.">
        <title>Third-Generation Sequencing Reveals the Adaptive Role of the Epigenome in Three Deep-Sea Polychaetes.</title>
        <authorList>
            <person name="Perez M."/>
            <person name="Aroh O."/>
            <person name="Sun Y."/>
            <person name="Lan Y."/>
            <person name="Juniper S.K."/>
            <person name="Young C.R."/>
            <person name="Angers B."/>
            <person name="Qian P.Y."/>
        </authorList>
    </citation>
    <scope>NUCLEOTIDE SEQUENCE</scope>
    <source>
        <strain evidence="12">P08H-3</strain>
    </source>
</reference>
<dbReference type="InterPro" id="IPR019018">
    <property type="entry name" value="Rab-bd_FIP-RBD"/>
</dbReference>
<evidence type="ECO:0000313" key="13">
    <source>
        <dbReference type="Proteomes" id="UP001208570"/>
    </source>
</evidence>
<comment type="caution">
    <text evidence="12">The sequence shown here is derived from an EMBL/GenBank/DDBJ whole genome shotgun (WGS) entry which is preliminary data.</text>
</comment>
<evidence type="ECO:0000256" key="1">
    <source>
        <dbReference type="ARBA" id="ARBA00004214"/>
    </source>
</evidence>
<evidence type="ECO:0000256" key="2">
    <source>
        <dbReference type="ARBA" id="ARBA00004626"/>
    </source>
</evidence>
<evidence type="ECO:0000256" key="4">
    <source>
        <dbReference type="ARBA" id="ARBA00022448"/>
    </source>
</evidence>
<dbReference type="Proteomes" id="UP001208570">
    <property type="component" value="Unassembled WGS sequence"/>
</dbReference>
<proteinExistence type="predicted"/>
<feature type="coiled-coil region" evidence="8">
    <location>
        <begin position="320"/>
        <end position="488"/>
    </location>
</feature>
<comment type="subcellular location">
    <subcellularLocation>
        <location evidence="2">Cleavage furrow</location>
    </subcellularLocation>
    <subcellularLocation>
        <location evidence="1">Midbody</location>
    </subcellularLocation>
    <subcellularLocation>
        <location evidence="3">Recycling endosome membrane</location>
        <topology evidence="3">Peripheral membrane protein</topology>
    </subcellularLocation>
</comment>
<feature type="domain" description="EF-hand" evidence="10">
    <location>
        <begin position="46"/>
        <end position="81"/>
    </location>
</feature>
<dbReference type="Pfam" id="PF25450">
    <property type="entry name" value="Rab11-FIP3"/>
    <property type="match status" value="1"/>
</dbReference>
<keyword evidence="5" id="KW-0967">Endosome</keyword>
<protein>
    <recommendedName>
        <fullName evidence="14">Rab11 family-interacting protein 3</fullName>
    </recommendedName>
</protein>
<evidence type="ECO:0000259" key="11">
    <source>
        <dbReference type="PROSITE" id="PS51511"/>
    </source>
</evidence>
<dbReference type="GO" id="GO:0032456">
    <property type="term" value="P:endocytic recycling"/>
    <property type="evidence" value="ECO:0007669"/>
    <property type="project" value="TreeGrafter"/>
</dbReference>
<dbReference type="PANTHER" id="PTHR15726:SF7">
    <property type="entry name" value="NUCLEAR FALLOUT, ISOFORM J"/>
    <property type="match status" value="1"/>
</dbReference>
<feature type="compositionally biased region" description="Polar residues" evidence="9">
    <location>
        <begin position="119"/>
        <end position="129"/>
    </location>
</feature>
<evidence type="ECO:0008006" key="14">
    <source>
        <dbReference type="Google" id="ProtNLM"/>
    </source>
</evidence>
<dbReference type="InterPro" id="IPR011992">
    <property type="entry name" value="EF-hand-dom_pair"/>
</dbReference>
<dbReference type="SMART" id="SM00054">
    <property type="entry name" value="EFh"/>
    <property type="match status" value="2"/>
</dbReference>
<evidence type="ECO:0000256" key="9">
    <source>
        <dbReference type="SAM" id="MobiDB-lite"/>
    </source>
</evidence>
<gene>
    <name evidence="12" type="ORF">LSH36_6g14018</name>
</gene>
<feature type="coiled-coil region" evidence="8">
    <location>
        <begin position="263"/>
        <end position="290"/>
    </location>
</feature>
<evidence type="ECO:0000259" key="10">
    <source>
        <dbReference type="PROSITE" id="PS50222"/>
    </source>
</evidence>
<dbReference type="Pfam" id="PF09457">
    <property type="entry name" value="RBD-FIP"/>
    <property type="match status" value="1"/>
</dbReference>
<keyword evidence="13" id="KW-1185">Reference proteome</keyword>
<evidence type="ECO:0000313" key="12">
    <source>
        <dbReference type="EMBL" id="KAK2169910.1"/>
    </source>
</evidence>
<feature type="compositionally biased region" description="Polar residues" evidence="9">
    <location>
        <begin position="231"/>
        <end position="242"/>
    </location>
</feature>
<dbReference type="InterPro" id="IPR057316">
    <property type="entry name" value="Rab11-FIP3/4_dom"/>
</dbReference>
<accession>A0AAD9KF30</accession>
<dbReference type="Gene3D" id="1.20.5.2440">
    <property type="match status" value="1"/>
</dbReference>
<evidence type="ECO:0000256" key="7">
    <source>
        <dbReference type="ARBA" id="ARBA00023136"/>
    </source>
</evidence>
<dbReference type="SUPFAM" id="SSF144270">
    <property type="entry name" value="Eferin C-derminal domain-like"/>
    <property type="match status" value="1"/>
</dbReference>